<organism evidence="2 3">
    <name type="scientific">Isoalcanivorax pacificus W11-5</name>
    <dbReference type="NCBI Taxonomy" id="391936"/>
    <lineage>
        <taxon>Bacteria</taxon>
        <taxon>Pseudomonadati</taxon>
        <taxon>Pseudomonadota</taxon>
        <taxon>Gammaproteobacteria</taxon>
        <taxon>Oceanospirillales</taxon>
        <taxon>Alcanivoracaceae</taxon>
        <taxon>Isoalcanivorax</taxon>
    </lineage>
</organism>
<dbReference type="AlphaFoldDB" id="A0A0B4XNM7"/>
<dbReference type="Proteomes" id="UP000006764">
    <property type="component" value="Chromosome"/>
</dbReference>
<dbReference type="STRING" id="391936.S7S_08320"/>
<dbReference type="OrthoDB" id="338827at2"/>
<accession>A0A0B4XNM7</accession>
<dbReference type="PROSITE" id="PS51257">
    <property type="entry name" value="PROKAR_LIPOPROTEIN"/>
    <property type="match status" value="1"/>
</dbReference>
<evidence type="ECO:0000256" key="1">
    <source>
        <dbReference type="SAM" id="SignalP"/>
    </source>
</evidence>
<feature type="signal peptide" evidence="1">
    <location>
        <begin position="1"/>
        <end position="21"/>
    </location>
</feature>
<dbReference type="EMBL" id="CP004387">
    <property type="protein sequence ID" value="AJD48078.1"/>
    <property type="molecule type" value="Genomic_DNA"/>
</dbReference>
<feature type="chain" id="PRO_5002097720" description="Cytochrome c domain-containing protein" evidence="1">
    <location>
        <begin position="22"/>
        <end position="376"/>
    </location>
</feature>
<dbReference type="InterPro" id="IPR022269">
    <property type="entry name" value="SO_2930-like_C"/>
</dbReference>
<dbReference type="NCBIfam" id="TIGR03806">
    <property type="entry name" value="chp_HNE_0200"/>
    <property type="match status" value="1"/>
</dbReference>
<evidence type="ECO:0000313" key="2">
    <source>
        <dbReference type="EMBL" id="AJD48078.1"/>
    </source>
</evidence>
<keyword evidence="3" id="KW-1185">Reference proteome</keyword>
<evidence type="ECO:0008006" key="4">
    <source>
        <dbReference type="Google" id="ProtNLM"/>
    </source>
</evidence>
<evidence type="ECO:0000313" key="3">
    <source>
        <dbReference type="Proteomes" id="UP000006764"/>
    </source>
</evidence>
<gene>
    <name evidence="2" type="ORF">S7S_08320</name>
</gene>
<protein>
    <recommendedName>
        <fullName evidence="4">Cytochrome c domain-containing protein</fullName>
    </recommendedName>
</protein>
<dbReference type="RefSeq" id="WP_008735962.1">
    <property type="nucleotide sequence ID" value="NZ_CP004387.1"/>
</dbReference>
<name>A0A0B4XNM7_9GAMM</name>
<dbReference type="KEGG" id="apac:S7S_08320"/>
<keyword evidence="1" id="KW-0732">Signal</keyword>
<proteinExistence type="predicted"/>
<reference evidence="2 3" key="1">
    <citation type="journal article" date="2012" name="J. Bacteriol.">
        <title>Genome sequence of an alkane-degrading bacterium, Alcanivorax pacificus type strain W11-5, isolated from deep sea sediment.</title>
        <authorList>
            <person name="Lai Q."/>
            <person name="Shao Z."/>
        </authorList>
    </citation>
    <scope>NUCLEOTIDE SEQUENCE [LARGE SCALE GENOMIC DNA]</scope>
    <source>
        <strain evidence="2 3">W11-5</strain>
    </source>
</reference>
<sequence length="376" mass="40833">MKPIIFFAAVALLWSSLSACGGGGGGSGAAAPPPSPSVCDAQQDSINWAALRDADCPRLSDYNLFDAAGAPRTPGQVFEPSVKLFSDYTLKYRVVFIPPGEQARFDAEEAFDFPVGSVISKTFSLPTTTAGDLPARALETRLMIRREHGWKGLPYVWDEDGSEARLRIAGALLPQQILRDAVQVDFTYQVPDANQCLKCHRRGEQGMQPIGVRARYLNQEIDHQGSAVNQLRLWADQGLLRDVPASLEGLFRVPAADMPGVTLAEQARGYLDINCSHCHREGGFAGISGLRLGFEQDPTTASYGICKQPPGYDGGAENLAYDIVPGDAQASILRYRMTQLTARDMMPPVGRKLVHEEGVALISAWIDSLPPQSCDR</sequence>
<dbReference type="HOGENOM" id="CLU_035802_0_0_6"/>